<organism evidence="1 2">
    <name type="scientific">Plasmodium ovale wallikeri</name>
    <dbReference type="NCBI Taxonomy" id="864142"/>
    <lineage>
        <taxon>Eukaryota</taxon>
        <taxon>Sar</taxon>
        <taxon>Alveolata</taxon>
        <taxon>Apicomplexa</taxon>
        <taxon>Aconoidasida</taxon>
        <taxon>Haemosporida</taxon>
        <taxon>Plasmodiidae</taxon>
        <taxon>Plasmodium</taxon>
        <taxon>Plasmodium (Plasmodium)</taxon>
    </lineage>
</organism>
<name>A0A1A8Z4Z0_PLAOA</name>
<proteinExistence type="predicted"/>
<gene>
    <name evidence="1" type="ORF">POVWA2_036740</name>
</gene>
<reference evidence="2" key="1">
    <citation type="submission" date="2016-05" db="EMBL/GenBank/DDBJ databases">
        <authorList>
            <person name="Naeem Raeece"/>
        </authorList>
    </citation>
    <scope>NUCLEOTIDE SEQUENCE [LARGE SCALE GENOMIC DNA]</scope>
</reference>
<dbReference type="EMBL" id="FLRE01000141">
    <property type="protein sequence ID" value="SBT38917.1"/>
    <property type="molecule type" value="Genomic_DNA"/>
</dbReference>
<dbReference type="AlphaFoldDB" id="A0A1A8Z4Z0"/>
<evidence type="ECO:0008006" key="3">
    <source>
        <dbReference type="Google" id="ProtNLM"/>
    </source>
</evidence>
<dbReference type="Proteomes" id="UP000078550">
    <property type="component" value="Unassembled WGS sequence"/>
</dbReference>
<evidence type="ECO:0000313" key="1">
    <source>
        <dbReference type="EMBL" id="SBT38917.1"/>
    </source>
</evidence>
<evidence type="ECO:0000313" key="2">
    <source>
        <dbReference type="Proteomes" id="UP000078550"/>
    </source>
</evidence>
<accession>A0A1A8Z4Z0</accession>
<sequence>MCLPELLCVVLALQANMFMSRNILANIKRIDRILKLCWESPHLVYFATESLKRYKSRKNSETYKNYFNINKTYRDIFLKKKDDITKAETSLSRLCEYFLRS</sequence>
<protein>
    <recommendedName>
        <fullName evidence="3">PIR Superfamily Protein</fullName>
    </recommendedName>
</protein>